<proteinExistence type="predicted"/>
<reference evidence="2" key="1">
    <citation type="submission" date="2023-06" db="EMBL/GenBank/DDBJ databases">
        <title>Genomic analysis of the entomopathogenic nematode Steinernema hermaphroditum.</title>
        <authorList>
            <person name="Schwarz E.M."/>
            <person name="Heppert J.K."/>
            <person name="Baniya A."/>
            <person name="Schwartz H.T."/>
            <person name="Tan C.-H."/>
            <person name="Antoshechkin I."/>
            <person name="Sternberg P.W."/>
            <person name="Goodrich-Blair H."/>
            <person name="Dillman A.R."/>
        </authorList>
    </citation>
    <scope>NUCLEOTIDE SEQUENCE</scope>
    <source>
        <strain evidence="2">PS9179</strain>
        <tissue evidence="2">Whole animal</tissue>
    </source>
</reference>
<keyword evidence="1" id="KW-0472">Membrane</keyword>
<keyword evidence="3" id="KW-1185">Reference proteome</keyword>
<keyword evidence="1" id="KW-1133">Transmembrane helix</keyword>
<evidence type="ECO:0000313" key="3">
    <source>
        <dbReference type="Proteomes" id="UP001175271"/>
    </source>
</evidence>
<dbReference type="AlphaFoldDB" id="A0AA39LMI6"/>
<evidence type="ECO:0000256" key="1">
    <source>
        <dbReference type="SAM" id="Phobius"/>
    </source>
</evidence>
<feature type="transmembrane region" description="Helical" evidence="1">
    <location>
        <begin position="167"/>
        <end position="186"/>
    </location>
</feature>
<name>A0AA39LMI6_9BILA</name>
<protein>
    <submittedName>
        <fullName evidence="2">Uncharacterized protein</fullName>
    </submittedName>
</protein>
<feature type="transmembrane region" description="Helical" evidence="1">
    <location>
        <begin position="239"/>
        <end position="260"/>
    </location>
</feature>
<feature type="transmembrane region" description="Helical" evidence="1">
    <location>
        <begin position="42"/>
        <end position="64"/>
    </location>
</feature>
<evidence type="ECO:0000313" key="2">
    <source>
        <dbReference type="EMBL" id="KAK0402560.1"/>
    </source>
</evidence>
<organism evidence="2 3">
    <name type="scientific">Steinernema hermaphroditum</name>
    <dbReference type="NCBI Taxonomy" id="289476"/>
    <lineage>
        <taxon>Eukaryota</taxon>
        <taxon>Metazoa</taxon>
        <taxon>Ecdysozoa</taxon>
        <taxon>Nematoda</taxon>
        <taxon>Chromadorea</taxon>
        <taxon>Rhabditida</taxon>
        <taxon>Tylenchina</taxon>
        <taxon>Panagrolaimomorpha</taxon>
        <taxon>Strongyloidoidea</taxon>
        <taxon>Steinernematidae</taxon>
        <taxon>Steinernema</taxon>
    </lineage>
</organism>
<feature type="transmembrane region" description="Helical" evidence="1">
    <location>
        <begin position="115"/>
        <end position="135"/>
    </location>
</feature>
<comment type="caution">
    <text evidence="2">The sequence shown here is derived from an EMBL/GenBank/DDBJ whole genome shotgun (WGS) entry which is preliminary data.</text>
</comment>
<dbReference type="Proteomes" id="UP001175271">
    <property type="component" value="Unassembled WGS sequence"/>
</dbReference>
<accession>A0AA39LMI6</accession>
<dbReference type="EMBL" id="JAUCMV010000004">
    <property type="protein sequence ID" value="KAK0402560.1"/>
    <property type="molecule type" value="Genomic_DNA"/>
</dbReference>
<gene>
    <name evidence="2" type="ORF">QR680_016403</name>
</gene>
<feature type="transmembrane region" description="Helical" evidence="1">
    <location>
        <begin position="6"/>
        <end position="30"/>
    </location>
</feature>
<sequence length="284" mass="32470">MLVLYYIYGIALPLVTLISTAFYIRIIYVFVKKPKYRSHECYQIMIQIGFVQCLMCPGFVLLGVRKLFTLGYVVILCNKMVVNAARTEILLSFILALNRLKIMANLRYSNKVHKILLCCAWLFGLFYSALFYSPWAEFEVTEAGYVGRFDLTYPLSYMLFRIGSYEMLSATVATLSVYIVLVLFMIHQKLKLKLQVVKSIVKEKSVLFFAILKFTCDGTLAVLYHFGSYFLPDDPLVEFVLGFAYVINFLCLPPCLNLVLSRSLRKEVFGLAPSVFIQTGIVPS</sequence>
<feature type="transmembrane region" description="Helical" evidence="1">
    <location>
        <begin position="206"/>
        <end position="227"/>
    </location>
</feature>
<keyword evidence="1" id="KW-0812">Transmembrane</keyword>